<gene>
    <name evidence="1" type="ORF">PXEA_LOCUS26456</name>
</gene>
<dbReference type="Proteomes" id="UP000784294">
    <property type="component" value="Unassembled WGS sequence"/>
</dbReference>
<sequence length="83" mass="9177">MPPWKSERSGLLRMSTQFVIVTSKVAFARQFILSSCSLELSWQGTGTDLRSRAGGRLTRLNGGSLDNGRRLQVNRELEGPLLA</sequence>
<accession>A0A3S5AMB6</accession>
<proteinExistence type="predicted"/>
<reference evidence="1" key="1">
    <citation type="submission" date="2018-11" db="EMBL/GenBank/DDBJ databases">
        <authorList>
            <consortium name="Pathogen Informatics"/>
        </authorList>
    </citation>
    <scope>NUCLEOTIDE SEQUENCE</scope>
</reference>
<dbReference type="EMBL" id="CAAALY010245035">
    <property type="protein sequence ID" value="VEL33016.1"/>
    <property type="molecule type" value="Genomic_DNA"/>
</dbReference>
<evidence type="ECO:0000313" key="1">
    <source>
        <dbReference type="EMBL" id="VEL33016.1"/>
    </source>
</evidence>
<dbReference type="AlphaFoldDB" id="A0A3S5AMB6"/>
<evidence type="ECO:0000313" key="2">
    <source>
        <dbReference type="Proteomes" id="UP000784294"/>
    </source>
</evidence>
<protein>
    <submittedName>
        <fullName evidence="1">Uncharacterized protein</fullName>
    </submittedName>
</protein>
<name>A0A3S5AMB6_9PLAT</name>
<comment type="caution">
    <text evidence="1">The sequence shown here is derived from an EMBL/GenBank/DDBJ whole genome shotgun (WGS) entry which is preliminary data.</text>
</comment>
<keyword evidence="2" id="KW-1185">Reference proteome</keyword>
<organism evidence="1 2">
    <name type="scientific">Protopolystoma xenopodis</name>
    <dbReference type="NCBI Taxonomy" id="117903"/>
    <lineage>
        <taxon>Eukaryota</taxon>
        <taxon>Metazoa</taxon>
        <taxon>Spiralia</taxon>
        <taxon>Lophotrochozoa</taxon>
        <taxon>Platyhelminthes</taxon>
        <taxon>Monogenea</taxon>
        <taxon>Polyopisthocotylea</taxon>
        <taxon>Polystomatidea</taxon>
        <taxon>Polystomatidae</taxon>
        <taxon>Protopolystoma</taxon>
    </lineage>
</organism>